<dbReference type="PROSITE" id="PS51186">
    <property type="entry name" value="GNAT"/>
    <property type="match status" value="1"/>
</dbReference>
<evidence type="ECO:0000259" key="3">
    <source>
        <dbReference type="PROSITE" id="PS51186"/>
    </source>
</evidence>
<accession>A0A6J6M292</accession>
<keyword evidence="2" id="KW-0012">Acyltransferase</keyword>
<dbReference type="InterPro" id="IPR000182">
    <property type="entry name" value="GNAT_dom"/>
</dbReference>
<dbReference type="SUPFAM" id="SSF55729">
    <property type="entry name" value="Acyl-CoA N-acyltransferases (Nat)"/>
    <property type="match status" value="1"/>
</dbReference>
<keyword evidence="1" id="KW-0808">Transferase</keyword>
<feature type="domain" description="N-acetyltransferase" evidence="3">
    <location>
        <begin position="4"/>
        <end position="165"/>
    </location>
</feature>
<protein>
    <submittedName>
        <fullName evidence="4">Unannotated protein</fullName>
    </submittedName>
</protein>
<organism evidence="4">
    <name type="scientific">freshwater metagenome</name>
    <dbReference type="NCBI Taxonomy" id="449393"/>
    <lineage>
        <taxon>unclassified sequences</taxon>
        <taxon>metagenomes</taxon>
        <taxon>ecological metagenomes</taxon>
    </lineage>
</organism>
<gene>
    <name evidence="4" type="ORF">UFOPK2214_01629</name>
</gene>
<evidence type="ECO:0000256" key="2">
    <source>
        <dbReference type="ARBA" id="ARBA00023315"/>
    </source>
</evidence>
<dbReference type="GO" id="GO:0016747">
    <property type="term" value="F:acyltransferase activity, transferring groups other than amino-acyl groups"/>
    <property type="evidence" value="ECO:0007669"/>
    <property type="project" value="InterPro"/>
</dbReference>
<evidence type="ECO:0000313" key="4">
    <source>
        <dbReference type="EMBL" id="CAB4667992.1"/>
    </source>
</evidence>
<dbReference type="CDD" id="cd04301">
    <property type="entry name" value="NAT_SF"/>
    <property type="match status" value="1"/>
</dbReference>
<dbReference type="EMBL" id="CAEZWJ010000120">
    <property type="protein sequence ID" value="CAB4667992.1"/>
    <property type="molecule type" value="Genomic_DNA"/>
</dbReference>
<sequence length="168" mass="18750">MGDVIIRHATEADAEAIRQIYNYEVEHETATFDLVPRSLEDQIEWQNARQGAFCVYVAELNGEVVGFGALSPYKERAAYRTSVEDSVYIRRDLGRQGIGRVMLSHLLTAAADGGFHAVMARITTLSAGSIALHEALGFQLVGIEREIGRKFNKWLDVALMQCLLHEIE</sequence>
<dbReference type="AlphaFoldDB" id="A0A6J6M292"/>
<dbReference type="InterPro" id="IPR016181">
    <property type="entry name" value="Acyl_CoA_acyltransferase"/>
</dbReference>
<dbReference type="PANTHER" id="PTHR43072:SF23">
    <property type="entry name" value="UPF0039 PROTEIN C11D3.02C"/>
    <property type="match status" value="1"/>
</dbReference>
<evidence type="ECO:0000256" key="1">
    <source>
        <dbReference type="ARBA" id="ARBA00022679"/>
    </source>
</evidence>
<name>A0A6J6M292_9ZZZZ</name>
<reference evidence="4" key="1">
    <citation type="submission" date="2020-05" db="EMBL/GenBank/DDBJ databases">
        <authorList>
            <person name="Chiriac C."/>
            <person name="Salcher M."/>
            <person name="Ghai R."/>
            <person name="Kavagutti S V."/>
        </authorList>
    </citation>
    <scope>NUCLEOTIDE SEQUENCE</scope>
</reference>
<proteinExistence type="predicted"/>
<dbReference type="PANTHER" id="PTHR43072">
    <property type="entry name" value="N-ACETYLTRANSFERASE"/>
    <property type="match status" value="1"/>
</dbReference>
<dbReference type="Gene3D" id="3.40.630.30">
    <property type="match status" value="1"/>
</dbReference>
<dbReference type="Pfam" id="PF13420">
    <property type="entry name" value="Acetyltransf_4"/>
    <property type="match status" value="1"/>
</dbReference>